<feature type="DNA-binding region" description="HMG box" evidence="4">
    <location>
        <begin position="492"/>
        <end position="560"/>
    </location>
</feature>
<dbReference type="HOGENOM" id="CLU_021068_1_0_1"/>
<feature type="compositionally biased region" description="Polar residues" evidence="5">
    <location>
        <begin position="36"/>
        <end position="45"/>
    </location>
</feature>
<dbReference type="AlphaFoldDB" id="T1JB35"/>
<feature type="DNA-binding region" description="HMG box" evidence="4">
    <location>
        <begin position="573"/>
        <end position="637"/>
    </location>
</feature>
<feature type="domain" description="HMG box" evidence="6">
    <location>
        <begin position="492"/>
        <end position="560"/>
    </location>
</feature>
<feature type="domain" description="HMG box" evidence="6">
    <location>
        <begin position="573"/>
        <end position="637"/>
    </location>
</feature>
<feature type="compositionally biased region" description="Low complexity" evidence="5">
    <location>
        <begin position="68"/>
        <end position="81"/>
    </location>
</feature>
<feature type="region of interest" description="Disordered" evidence="5">
    <location>
        <begin position="252"/>
        <end position="278"/>
    </location>
</feature>
<reference evidence="7" key="2">
    <citation type="submission" date="2015-02" db="UniProtKB">
        <authorList>
            <consortium name="EnsemblMetazoa"/>
        </authorList>
    </citation>
    <scope>IDENTIFICATION</scope>
</reference>
<feature type="compositionally biased region" description="Low complexity" evidence="5">
    <location>
        <begin position="692"/>
        <end position="713"/>
    </location>
</feature>
<evidence type="ECO:0000256" key="2">
    <source>
        <dbReference type="ARBA" id="ARBA00023125"/>
    </source>
</evidence>
<feature type="compositionally biased region" description="Basic and acidic residues" evidence="5">
    <location>
        <begin position="716"/>
        <end position="727"/>
    </location>
</feature>
<dbReference type="EMBL" id="JH432008">
    <property type="status" value="NOT_ANNOTATED_CDS"/>
    <property type="molecule type" value="Genomic_DNA"/>
</dbReference>
<dbReference type="CDD" id="cd21998">
    <property type="entry name" value="HMG-box_UBF1_rpt1-like"/>
    <property type="match status" value="1"/>
</dbReference>
<feature type="compositionally biased region" description="Low complexity" evidence="5">
    <location>
        <begin position="16"/>
        <end position="28"/>
    </location>
</feature>
<comment type="subcellular location">
    <subcellularLocation>
        <location evidence="1">Nucleus</location>
    </subcellularLocation>
</comment>
<evidence type="ECO:0000313" key="7">
    <source>
        <dbReference type="EnsemblMetazoa" id="SMAR010966-PA"/>
    </source>
</evidence>
<evidence type="ECO:0000259" key="6">
    <source>
        <dbReference type="PROSITE" id="PS50118"/>
    </source>
</evidence>
<evidence type="ECO:0000256" key="3">
    <source>
        <dbReference type="ARBA" id="ARBA00023242"/>
    </source>
</evidence>
<dbReference type="PANTHER" id="PTHR46318">
    <property type="entry name" value="UPSTREAM BINDING TRANSCRIPTION FACTOR"/>
    <property type="match status" value="1"/>
</dbReference>
<feature type="DNA-binding region" description="HMG box" evidence="4">
    <location>
        <begin position="272"/>
        <end position="339"/>
    </location>
</feature>
<dbReference type="eggNOG" id="KOG0381">
    <property type="taxonomic scope" value="Eukaryota"/>
</dbReference>
<feature type="compositionally biased region" description="Basic and acidic residues" evidence="5">
    <location>
        <begin position="682"/>
        <end position="691"/>
    </location>
</feature>
<dbReference type="PANTHER" id="PTHR46318:SF3">
    <property type="entry name" value="UPSTREAM BINDING TRANSCRIPTION FACTOR"/>
    <property type="match status" value="1"/>
</dbReference>
<feature type="compositionally biased region" description="Basic and acidic residues" evidence="5">
    <location>
        <begin position="559"/>
        <end position="574"/>
    </location>
</feature>
<feature type="region of interest" description="Disordered" evidence="5">
    <location>
        <begin position="557"/>
        <end position="581"/>
    </location>
</feature>
<evidence type="ECO:0000313" key="8">
    <source>
        <dbReference type="Proteomes" id="UP000014500"/>
    </source>
</evidence>
<dbReference type="Pfam" id="PF00505">
    <property type="entry name" value="HMG_box"/>
    <property type="match status" value="3"/>
</dbReference>
<feature type="domain" description="HMG box" evidence="6">
    <location>
        <begin position="370"/>
        <end position="434"/>
    </location>
</feature>
<keyword evidence="2 4" id="KW-0238">DNA-binding</keyword>
<organism evidence="7 8">
    <name type="scientific">Strigamia maritima</name>
    <name type="common">European centipede</name>
    <name type="synonym">Geophilus maritimus</name>
    <dbReference type="NCBI Taxonomy" id="126957"/>
    <lineage>
        <taxon>Eukaryota</taxon>
        <taxon>Metazoa</taxon>
        <taxon>Ecdysozoa</taxon>
        <taxon>Arthropoda</taxon>
        <taxon>Myriapoda</taxon>
        <taxon>Chilopoda</taxon>
        <taxon>Pleurostigmophora</taxon>
        <taxon>Geophilomorpha</taxon>
        <taxon>Linotaeniidae</taxon>
        <taxon>Strigamia</taxon>
    </lineage>
</organism>
<feature type="domain" description="HMG box" evidence="6">
    <location>
        <begin position="272"/>
        <end position="339"/>
    </location>
</feature>
<dbReference type="InterPro" id="IPR009071">
    <property type="entry name" value="HMG_box_dom"/>
</dbReference>
<feature type="region of interest" description="Disordered" evidence="5">
    <location>
        <begin position="1"/>
        <end position="85"/>
    </location>
</feature>
<feature type="compositionally biased region" description="Basic and acidic residues" evidence="5">
    <location>
        <begin position="441"/>
        <end position="451"/>
    </location>
</feature>
<dbReference type="EnsemblMetazoa" id="SMAR010966-RA">
    <property type="protein sequence ID" value="SMAR010966-PA"/>
    <property type="gene ID" value="SMAR010966"/>
</dbReference>
<feature type="DNA-binding region" description="HMG box" evidence="4">
    <location>
        <begin position="181"/>
        <end position="249"/>
    </location>
</feature>
<evidence type="ECO:0000256" key="4">
    <source>
        <dbReference type="PROSITE-ProRule" id="PRU00267"/>
    </source>
</evidence>
<protein>
    <recommendedName>
        <fullName evidence="6">HMG box domain-containing protein</fullName>
    </recommendedName>
</protein>
<dbReference type="STRING" id="126957.T1JB35"/>
<dbReference type="PhylomeDB" id="T1JB35"/>
<name>T1JB35_STRMM</name>
<evidence type="ECO:0000256" key="1">
    <source>
        <dbReference type="ARBA" id="ARBA00004123"/>
    </source>
</evidence>
<dbReference type="InterPro" id="IPR036910">
    <property type="entry name" value="HMG_box_dom_sf"/>
</dbReference>
<dbReference type="Gene3D" id="1.10.30.10">
    <property type="entry name" value="High mobility group box domain"/>
    <property type="match status" value="5"/>
</dbReference>
<dbReference type="Proteomes" id="UP000014500">
    <property type="component" value="Unassembled WGS sequence"/>
</dbReference>
<dbReference type="GO" id="GO:0005634">
    <property type="term" value="C:nucleus"/>
    <property type="evidence" value="ECO:0007669"/>
    <property type="project" value="UniProtKB-SubCell"/>
</dbReference>
<dbReference type="GO" id="GO:0003677">
    <property type="term" value="F:DNA binding"/>
    <property type="evidence" value="ECO:0007669"/>
    <property type="project" value="UniProtKB-UniRule"/>
</dbReference>
<sequence>MKNVDLAPPSKKRRSTSTAATSSTLTASVSKDRKSSGSPAQTSPVKATKSGARGAPRGRNAKAQAATSSSQVANQKSSSKQGTIEDWTNEDLAKLIENLGANLPKSDTVKYSTQVDRIDWNTVQFGEHTAEECKEKWAVIMTKLRRFRTLSELTIDAKEWVKQPWMTYNNSKGKPKPPGCPKKPLTPYFRYFLEKREKHSDDNPELSMTDLAKLLAKKFSGLPDKKKMKYKESYEKENEIYKVELEKFKKEHPEAFKDGEGKSRGQGKQNGPLKPQTSLQLFLADKMSKHLNEAGTNKKDIEEKYKNQWKNLSNSKKVRWIKKAMLDEERYVAEFAEYRLSHPDFKPEPKKSAITKAEKEIKDKFDGKPDRPPNSGYSLYSKIMLKELKDIPSKEKMGEISRRWKELSDKERQSYAKQATEAINRYQADYKQYVANLTEDERKKLEDEEIKKKKKAPGTKASSAAAQKAVAAAVAAVSAAANDNAETMPSKPKKPMSALFFYQQEKLAQYKSKNPDRSEQELTRLIAREYGELTEKKKDKYKKMAEEAKKTFEITTSTKESELRAKIQKSEPKRPPPSGYAVFTSEMMSKLTDIEAKFRMKEASSRWALLSNTEQEKYKRIATDQTKKYQKEIQKFLLTLTEDEQKVYQLMKQKKSTRRNTKTQAVAAAVIKQENTSDDEESSKADNKESSSSESGSESGSDSSSESDNSGSESDSDSKSEDSGSEKDDSDEDSDNAGKVQRTSGNSSSGESEGSNNFALVQ</sequence>
<keyword evidence="3 4" id="KW-0539">Nucleus</keyword>
<feature type="compositionally biased region" description="Basic and acidic residues" evidence="5">
    <location>
        <begin position="252"/>
        <end position="263"/>
    </location>
</feature>
<dbReference type="SUPFAM" id="SSF47095">
    <property type="entry name" value="HMG-box"/>
    <property type="match status" value="5"/>
</dbReference>
<dbReference type="InterPro" id="IPR051762">
    <property type="entry name" value="UBF1"/>
</dbReference>
<feature type="compositionally biased region" description="Basic residues" evidence="5">
    <location>
        <begin position="652"/>
        <end position="661"/>
    </location>
</feature>
<evidence type="ECO:0000256" key="5">
    <source>
        <dbReference type="SAM" id="MobiDB-lite"/>
    </source>
</evidence>
<feature type="domain" description="HMG box" evidence="6">
    <location>
        <begin position="181"/>
        <end position="249"/>
    </location>
</feature>
<feature type="compositionally biased region" description="Low complexity" evidence="5">
    <location>
        <begin position="744"/>
        <end position="762"/>
    </location>
</feature>
<keyword evidence="8" id="KW-1185">Reference proteome</keyword>
<feature type="DNA-binding region" description="HMG box" evidence="4">
    <location>
        <begin position="370"/>
        <end position="434"/>
    </location>
</feature>
<dbReference type="SMART" id="SM00398">
    <property type="entry name" value="HMG"/>
    <property type="match status" value="5"/>
</dbReference>
<dbReference type="OMA" id="MCRMKWI"/>
<dbReference type="PROSITE" id="PS50118">
    <property type="entry name" value="HMG_BOX_2"/>
    <property type="match status" value="5"/>
</dbReference>
<accession>T1JB35</accession>
<feature type="region of interest" description="Disordered" evidence="5">
    <location>
        <begin position="441"/>
        <end position="465"/>
    </location>
</feature>
<proteinExistence type="predicted"/>
<feature type="region of interest" description="Disordered" evidence="5">
    <location>
        <begin position="651"/>
        <end position="762"/>
    </location>
</feature>
<reference evidence="8" key="1">
    <citation type="submission" date="2011-05" db="EMBL/GenBank/DDBJ databases">
        <authorList>
            <person name="Richards S.R."/>
            <person name="Qu J."/>
            <person name="Jiang H."/>
            <person name="Jhangiani S.N."/>
            <person name="Agravi P."/>
            <person name="Goodspeed R."/>
            <person name="Gross S."/>
            <person name="Mandapat C."/>
            <person name="Jackson L."/>
            <person name="Mathew T."/>
            <person name="Pu L."/>
            <person name="Thornton R."/>
            <person name="Saada N."/>
            <person name="Wilczek-Boney K.B."/>
            <person name="Lee S."/>
            <person name="Kovar C."/>
            <person name="Wu Y."/>
            <person name="Scherer S.E."/>
            <person name="Worley K.C."/>
            <person name="Muzny D.M."/>
            <person name="Gibbs R."/>
        </authorList>
    </citation>
    <scope>NUCLEOTIDE SEQUENCE</scope>
    <source>
        <strain evidence="8">Brora</strain>
    </source>
</reference>